<evidence type="ECO:0000313" key="5">
    <source>
        <dbReference type="Proteomes" id="UP000623269"/>
    </source>
</evidence>
<dbReference type="AlphaFoldDB" id="A0A8J7KS38"/>
<keyword evidence="5" id="KW-1185">Reference proteome</keyword>
<name>A0A8J7KS38_9FIRM</name>
<dbReference type="GO" id="GO:0016151">
    <property type="term" value="F:nickel cation binding"/>
    <property type="evidence" value="ECO:0007669"/>
    <property type="project" value="UniProtKB-UniRule"/>
</dbReference>
<dbReference type="PRINTS" id="PR00334">
    <property type="entry name" value="KININOGEN"/>
</dbReference>
<dbReference type="Gene3D" id="3.30.70.1380">
    <property type="entry name" value="Transcriptional regulatory protein pf0864 domain like"/>
    <property type="match status" value="1"/>
</dbReference>
<evidence type="ECO:0000313" key="4">
    <source>
        <dbReference type="EMBL" id="MBH1939921.1"/>
    </source>
</evidence>
<comment type="caution">
    <text evidence="4">The sequence shown here is derived from an EMBL/GenBank/DDBJ whole genome shotgun (WGS) entry which is preliminary data.</text>
</comment>
<dbReference type="Pfam" id="PF01969">
    <property type="entry name" value="Ni_insertion"/>
    <property type="match status" value="2"/>
</dbReference>
<dbReference type="PANTHER" id="PTHR36566:SF1">
    <property type="entry name" value="PYRIDINIUM-3,5-BISTHIOCARBOXYLIC ACID MONONUCLEOTIDE NICKEL INSERTION PROTEIN"/>
    <property type="match status" value="1"/>
</dbReference>
<evidence type="ECO:0000256" key="2">
    <source>
        <dbReference type="HAMAP-Rule" id="MF_01074"/>
    </source>
</evidence>
<dbReference type="HAMAP" id="MF_01074">
    <property type="entry name" value="LarC"/>
    <property type="match status" value="1"/>
</dbReference>
<dbReference type="InterPro" id="IPR002395">
    <property type="entry name" value="Kininogen"/>
</dbReference>
<keyword evidence="1 2" id="KW-0533">Nickel</keyword>
<dbReference type="RefSeq" id="WP_197660133.1">
    <property type="nucleotide sequence ID" value="NZ_JAEAGR010000002.1"/>
</dbReference>
<dbReference type="GO" id="GO:0051604">
    <property type="term" value="P:protein maturation"/>
    <property type="evidence" value="ECO:0007669"/>
    <property type="project" value="UniProtKB-UniRule"/>
</dbReference>
<feature type="compositionally biased region" description="Basic and acidic residues" evidence="3">
    <location>
        <begin position="76"/>
        <end position="156"/>
    </location>
</feature>
<evidence type="ECO:0000256" key="3">
    <source>
        <dbReference type="SAM" id="MobiDB-lite"/>
    </source>
</evidence>
<dbReference type="EMBL" id="JAEAGR010000002">
    <property type="protein sequence ID" value="MBH1939921.1"/>
    <property type="molecule type" value="Genomic_DNA"/>
</dbReference>
<accession>A0A8J7KS38</accession>
<dbReference type="EC" id="4.99.1.12" evidence="2"/>
<dbReference type="GO" id="GO:0016829">
    <property type="term" value="F:lyase activity"/>
    <property type="evidence" value="ECO:0007669"/>
    <property type="project" value="UniProtKB-UniRule"/>
</dbReference>
<comment type="catalytic activity">
    <reaction evidence="2">
        <text>Ni(II)-pyridinium-3,5-bisthiocarboxylate mononucleotide = pyridinium-3,5-bisthiocarboxylate mononucleotide + Ni(2+)</text>
        <dbReference type="Rhea" id="RHEA:54784"/>
        <dbReference type="ChEBI" id="CHEBI:49786"/>
        <dbReference type="ChEBI" id="CHEBI:137372"/>
        <dbReference type="ChEBI" id="CHEBI:137373"/>
        <dbReference type="EC" id="4.99.1.12"/>
    </reaction>
</comment>
<proteinExistence type="inferred from homology"/>
<dbReference type="Proteomes" id="UP000623269">
    <property type="component" value="Unassembled WGS sequence"/>
</dbReference>
<dbReference type="PANTHER" id="PTHR36566">
    <property type="entry name" value="NICKEL INSERTION PROTEIN-RELATED"/>
    <property type="match status" value="1"/>
</dbReference>
<organism evidence="4 5">
    <name type="scientific">Mobilitalea sibirica</name>
    <dbReference type="NCBI Taxonomy" id="1462919"/>
    <lineage>
        <taxon>Bacteria</taxon>
        <taxon>Bacillati</taxon>
        <taxon>Bacillota</taxon>
        <taxon>Clostridia</taxon>
        <taxon>Lachnospirales</taxon>
        <taxon>Lachnospiraceae</taxon>
        <taxon>Mobilitalea</taxon>
    </lineage>
</organism>
<keyword evidence="2" id="KW-0456">Lyase</keyword>
<dbReference type="Gene3D" id="3.10.20.300">
    <property type="entry name" value="mk0293 like domain"/>
    <property type="match status" value="1"/>
</dbReference>
<comment type="function">
    <text evidence="2">Involved in the biosynthesis of a nickel-pincer cofactor ((SCS)Ni(II) pincer complex). Binds Ni(2+), and functions in nickel delivery to pyridinium-3,5-bisthiocarboxylic acid mononucleotide (P2TMN), to form the mature cofactor. Is thus probably required for the activation of nickel-pincer cofactor-dependent enzymes.</text>
</comment>
<sequence length="498" mass="56697">MKALYYDCFAGISGDMNLGALLDLGVDREYLIQELNKLLIVDEFSLTIKTDKKMGITGTKVDVLLKEHFYEHIEGHTHEHSHEHTHGHNHEHSHEHIQGHTHEHSHEHTHGHNHEHSNEHSHEHTQNYSHEHAHKHIYDHSQEDTHSRNSEQEHAHVGNAHTHKHSHEHRNLRMINELIDKSQLNSNVKKISKDIFLCIAKAEAKVHGMPVEEVHFHEVGAVDSIVDIVGAAICLDFLNVDRILSSTVELGSGFVRCAHGMIPVPAPATVEILHEVPTHIGRVTSEATTPTGAAILKTMVDAFVDNIEFKIVKTGYGLGTKDFSIPNVLRVFLLEIDEEEKDYINEDNFILETNIDDMNPEIISYIEDKLFQQGALDVYKTPITMKKGRMATKISVLTDSSNVAKVERILLHETSTFGIRKYRVQKKMFQRSIQNINTKYGDIPVKLALYKGETIKYKIEYEAAKKLSIEHNVPIQEVYCEAQKICNREGIINLDSNQ</sequence>
<dbReference type="NCBIfam" id="TIGR00299">
    <property type="entry name" value="nickel pincer cofactor biosynthesis protein LarC"/>
    <property type="match status" value="1"/>
</dbReference>
<feature type="region of interest" description="Disordered" evidence="3">
    <location>
        <begin position="76"/>
        <end position="167"/>
    </location>
</feature>
<comment type="similarity">
    <text evidence="2">Belongs to the LarC family.</text>
</comment>
<gene>
    <name evidence="2 4" type="primary">larC</name>
    <name evidence="4" type="ORF">I5677_03305</name>
</gene>
<reference evidence="4" key="1">
    <citation type="submission" date="2020-12" db="EMBL/GenBank/DDBJ databases">
        <title>M. sibirica DSM 26468T genome.</title>
        <authorList>
            <person name="Thieme N."/>
            <person name="Rettenmaier R."/>
            <person name="Zverlov V."/>
            <person name="Liebl W."/>
        </authorList>
    </citation>
    <scope>NUCLEOTIDE SEQUENCE</scope>
    <source>
        <strain evidence="4">DSM 26468</strain>
    </source>
</reference>
<protein>
    <recommendedName>
        <fullName evidence="2">Pyridinium-3,5-bisthiocarboxylic acid mononucleotide nickel insertion protein</fullName>
        <shortName evidence="2">P2TMN nickel insertion protein</shortName>
        <ecNumber evidence="2">4.99.1.12</ecNumber>
    </recommendedName>
    <alternativeName>
        <fullName evidence="2">Nickel-pincer cofactor biosynthesis protein LarC</fullName>
    </alternativeName>
</protein>
<dbReference type="InterPro" id="IPR002822">
    <property type="entry name" value="Ni_insertion"/>
</dbReference>
<evidence type="ECO:0000256" key="1">
    <source>
        <dbReference type="ARBA" id="ARBA00022596"/>
    </source>
</evidence>